<evidence type="ECO:0000256" key="2">
    <source>
        <dbReference type="ARBA" id="ARBA00022737"/>
    </source>
</evidence>
<dbReference type="PANTHER" id="PTHR24366:SF96">
    <property type="entry name" value="LEUCINE RICH REPEAT CONTAINING 53"/>
    <property type="match status" value="1"/>
</dbReference>
<keyword evidence="2" id="KW-0677">Repeat</keyword>
<dbReference type="SMART" id="SM00369">
    <property type="entry name" value="LRR_TYP"/>
    <property type="match status" value="3"/>
</dbReference>
<evidence type="ECO:0000256" key="1">
    <source>
        <dbReference type="ARBA" id="ARBA00022614"/>
    </source>
</evidence>
<name>A0A9J6BE02_POLVA</name>
<dbReference type="Proteomes" id="UP001107558">
    <property type="component" value="Chromosome 4"/>
</dbReference>
<evidence type="ECO:0000313" key="3">
    <source>
        <dbReference type="EMBL" id="KAG5667824.1"/>
    </source>
</evidence>
<accession>A0A9J6BE02</accession>
<dbReference type="Gene3D" id="3.80.10.10">
    <property type="entry name" value="Ribonuclease Inhibitor"/>
    <property type="match status" value="1"/>
</dbReference>
<dbReference type="AlphaFoldDB" id="A0A9J6BE02"/>
<sequence length="177" mass="20542">MDCVYQMVKSQETDEEFYECKISSDEVVENSEAEFSIRYENHLQGKSNEDVQAIKVGANPDFYVIPLNFGAVFKNIIQISITYTKITKITSENLKFFPKLIYLDLCCNEIRAIEKNLFENNPDLETIDLNSNQINKIDKEAFTGLRKLRFLDLRENVIEADHATTRNEVVKMLENLN</sequence>
<organism evidence="3 4">
    <name type="scientific">Polypedilum vanderplanki</name>
    <name type="common">Sleeping chironomid midge</name>
    <dbReference type="NCBI Taxonomy" id="319348"/>
    <lineage>
        <taxon>Eukaryota</taxon>
        <taxon>Metazoa</taxon>
        <taxon>Ecdysozoa</taxon>
        <taxon>Arthropoda</taxon>
        <taxon>Hexapoda</taxon>
        <taxon>Insecta</taxon>
        <taxon>Pterygota</taxon>
        <taxon>Neoptera</taxon>
        <taxon>Endopterygota</taxon>
        <taxon>Diptera</taxon>
        <taxon>Nematocera</taxon>
        <taxon>Chironomoidea</taxon>
        <taxon>Chironomidae</taxon>
        <taxon>Chironominae</taxon>
        <taxon>Polypedilum</taxon>
        <taxon>Polypedilum</taxon>
    </lineage>
</organism>
<protein>
    <submittedName>
        <fullName evidence="3">Uncharacterized protein</fullName>
    </submittedName>
</protein>
<dbReference type="PANTHER" id="PTHR24366">
    <property type="entry name" value="IG(IMMUNOGLOBULIN) AND LRR(LEUCINE RICH REPEAT) DOMAINS"/>
    <property type="match status" value="1"/>
</dbReference>
<dbReference type="PROSITE" id="PS51450">
    <property type="entry name" value="LRR"/>
    <property type="match status" value="1"/>
</dbReference>
<evidence type="ECO:0000313" key="4">
    <source>
        <dbReference type="Proteomes" id="UP001107558"/>
    </source>
</evidence>
<comment type="caution">
    <text evidence="3">The sequence shown here is derived from an EMBL/GenBank/DDBJ whole genome shotgun (WGS) entry which is preliminary data.</text>
</comment>
<reference evidence="3" key="1">
    <citation type="submission" date="2021-03" db="EMBL/GenBank/DDBJ databases">
        <title>Chromosome level genome of the anhydrobiotic midge Polypedilum vanderplanki.</title>
        <authorList>
            <person name="Yoshida Y."/>
            <person name="Kikawada T."/>
            <person name="Gusev O."/>
        </authorList>
    </citation>
    <scope>NUCLEOTIDE SEQUENCE</scope>
    <source>
        <strain evidence="3">NIAS01</strain>
        <tissue evidence="3">Whole body or cell culture</tissue>
    </source>
</reference>
<dbReference type="OrthoDB" id="694479at2759"/>
<gene>
    <name evidence="3" type="ORF">PVAND_015793</name>
</gene>
<dbReference type="InterPro" id="IPR003591">
    <property type="entry name" value="Leu-rich_rpt_typical-subtyp"/>
</dbReference>
<dbReference type="EMBL" id="JADBJN010000004">
    <property type="protein sequence ID" value="KAG5667824.1"/>
    <property type="molecule type" value="Genomic_DNA"/>
</dbReference>
<proteinExistence type="predicted"/>
<keyword evidence="4" id="KW-1185">Reference proteome</keyword>
<dbReference type="InterPro" id="IPR032675">
    <property type="entry name" value="LRR_dom_sf"/>
</dbReference>
<dbReference type="SUPFAM" id="SSF52058">
    <property type="entry name" value="L domain-like"/>
    <property type="match status" value="1"/>
</dbReference>
<keyword evidence="1" id="KW-0433">Leucine-rich repeat</keyword>
<dbReference type="Pfam" id="PF13855">
    <property type="entry name" value="LRR_8"/>
    <property type="match status" value="1"/>
</dbReference>
<dbReference type="InterPro" id="IPR001611">
    <property type="entry name" value="Leu-rich_rpt"/>
</dbReference>